<dbReference type="SUPFAM" id="SSF52833">
    <property type="entry name" value="Thioredoxin-like"/>
    <property type="match status" value="1"/>
</dbReference>
<comment type="caution">
    <text evidence="2">The sequence shown here is derived from an EMBL/GenBank/DDBJ whole genome shotgun (WGS) entry which is preliminary data.</text>
</comment>
<dbReference type="PANTHER" id="PTHR42852:SF17">
    <property type="entry name" value="THIOREDOXIN-LIKE PROTEIN HI_1115"/>
    <property type="match status" value="1"/>
</dbReference>
<dbReference type="Gene3D" id="3.40.30.10">
    <property type="entry name" value="Glutaredoxin"/>
    <property type="match status" value="1"/>
</dbReference>
<dbReference type="InterPro" id="IPR013766">
    <property type="entry name" value="Thioredoxin_domain"/>
</dbReference>
<dbReference type="AlphaFoldDB" id="A0A0F8Y4R4"/>
<reference evidence="2" key="1">
    <citation type="journal article" date="2015" name="Nature">
        <title>Complex archaea that bridge the gap between prokaryotes and eukaryotes.</title>
        <authorList>
            <person name="Spang A."/>
            <person name="Saw J.H."/>
            <person name="Jorgensen S.L."/>
            <person name="Zaremba-Niedzwiedzka K."/>
            <person name="Martijn J."/>
            <person name="Lind A.E."/>
            <person name="van Eijk R."/>
            <person name="Schleper C."/>
            <person name="Guy L."/>
            <person name="Ettema T.J."/>
        </authorList>
    </citation>
    <scope>NUCLEOTIDE SEQUENCE</scope>
</reference>
<sequence>MTVEVGTRAPDFSLKGTGGESYTLAAALAHGPLLLVFFKTTCGTCDLAFPYINRLRESYPDDGWSLWAVAQDTPEDAGRYAAAYGITYPVLSDADGYTVSKAYDPPATPTLFLIDRAGRIAQQSAGFHKAELNSLSEGLAERLGVKPIVIAAADDGNPDFKPG</sequence>
<dbReference type="PANTHER" id="PTHR42852">
    <property type="entry name" value="THIOL:DISULFIDE INTERCHANGE PROTEIN DSBE"/>
    <property type="match status" value="1"/>
</dbReference>
<dbReference type="InterPro" id="IPR013740">
    <property type="entry name" value="Redoxin"/>
</dbReference>
<dbReference type="EMBL" id="LAZR01055429">
    <property type="protein sequence ID" value="KKK76382.1"/>
    <property type="molecule type" value="Genomic_DNA"/>
</dbReference>
<dbReference type="PROSITE" id="PS51352">
    <property type="entry name" value="THIOREDOXIN_2"/>
    <property type="match status" value="1"/>
</dbReference>
<evidence type="ECO:0000259" key="1">
    <source>
        <dbReference type="PROSITE" id="PS51352"/>
    </source>
</evidence>
<evidence type="ECO:0000313" key="2">
    <source>
        <dbReference type="EMBL" id="KKK76382.1"/>
    </source>
</evidence>
<dbReference type="Pfam" id="PF08534">
    <property type="entry name" value="Redoxin"/>
    <property type="match status" value="1"/>
</dbReference>
<dbReference type="InterPro" id="IPR050553">
    <property type="entry name" value="Thioredoxin_ResA/DsbE_sf"/>
</dbReference>
<dbReference type="InterPro" id="IPR036249">
    <property type="entry name" value="Thioredoxin-like_sf"/>
</dbReference>
<accession>A0A0F8Y4R4</accession>
<name>A0A0F8Y4R4_9ZZZZ</name>
<organism evidence="2">
    <name type="scientific">marine sediment metagenome</name>
    <dbReference type="NCBI Taxonomy" id="412755"/>
    <lineage>
        <taxon>unclassified sequences</taxon>
        <taxon>metagenomes</taxon>
        <taxon>ecological metagenomes</taxon>
    </lineage>
</organism>
<protein>
    <recommendedName>
        <fullName evidence="1">Thioredoxin domain-containing protein</fullName>
    </recommendedName>
</protein>
<dbReference type="CDD" id="cd02966">
    <property type="entry name" value="TlpA_like_family"/>
    <property type="match status" value="1"/>
</dbReference>
<dbReference type="GO" id="GO:0016491">
    <property type="term" value="F:oxidoreductase activity"/>
    <property type="evidence" value="ECO:0007669"/>
    <property type="project" value="InterPro"/>
</dbReference>
<proteinExistence type="predicted"/>
<feature type="domain" description="Thioredoxin" evidence="1">
    <location>
        <begin position="3"/>
        <end position="141"/>
    </location>
</feature>
<gene>
    <name evidence="2" type="ORF">LCGC14_2864200</name>
</gene>